<organism evidence="3 4">
    <name type="scientific">Cecembia lonarensis (strain CCUG 58316 / KCTC 22772 / LW9)</name>
    <dbReference type="NCBI Taxonomy" id="1225176"/>
    <lineage>
        <taxon>Bacteria</taxon>
        <taxon>Pseudomonadati</taxon>
        <taxon>Bacteroidota</taxon>
        <taxon>Cytophagia</taxon>
        <taxon>Cytophagales</taxon>
        <taxon>Cyclobacteriaceae</taxon>
        <taxon>Cecembia</taxon>
    </lineage>
</organism>
<dbReference type="RefSeq" id="WP_009183585.1">
    <property type="nucleotide sequence ID" value="NZ_AMGM01000005.1"/>
</dbReference>
<evidence type="ECO:0000313" key="3">
    <source>
        <dbReference type="EMBL" id="EKB50791.1"/>
    </source>
</evidence>
<dbReference type="InterPro" id="IPR050300">
    <property type="entry name" value="GDXG_lipolytic_enzyme"/>
</dbReference>
<proteinExistence type="predicted"/>
<dbReference type="GO" id="GO:0016787">
    <property type="term" value="F:hydrolase activity"/>
    <property type="evidence" value="ECO:0007669"/>
    <property type="project" value="UniProtKB-KW"/>
</dbReference>
<evidence type="ECO:0000259" key="2">
    <source>
        <dbReference type="Pfam" id="PF20434"/>
    </source>
</evidence>
<dbReference type="OrthoDB" id="9777975at2"/>
<dbReference type="PANTHER" id="PTHR48081:SF13">
    <property type="entry name" value="ALPHA_BETA HYDROLASE"/>
    <property type="match status" value="1"/>
</dbReference>
<keyword evidence="1" id="KW-0378">Hydrolase</keyword>
<dbReference type="InterPro" id="IPR049492">
    <property type="entry name" value="BD-FAE-like_dom"/>
</dbReference>
<evidence type="ECO:0000256" key="1">
    <source>
        <dbReference type="ARBA" id="ARBA00022801"/>
    </source>
</evidence>
<sequence length="298" mass="33900">MRINRLNDLYSSKKFNFWSGLVLIGVFLLSSCHDEKVTEPIADPSKPLELLDVSYGSFDRQKMDVFLPANRSTQNTRVLIWIHGGAWVDGDKSEFSGFKPWFEAVQSDYAYISLNYRLFDLVTGTNRFPNQEEDIQKALHFIQSKLKEWNVSEQVILAGGSAGGHLSLLHSYKNNNAGMVKLAVAIFPPTDLLTLGNGNNLIEFLLSRLVGDPQRDRERYLASSPINFIDAGSVPTAFFHGDQDDIVPIAQSFKLEEKLRENAVPKFFEYYPGQGHGFTERIYKEMIQKIEDFINQHL</sequence>
<dbReference type="PROSITE" id="PS51257">
    <property type="entry name" value="PROKAR_LIPOPROTEIN"/>
    <property type="match status" value="1"/>
</dbReference>
<dbReference type="PANTHER" id="PTHR48081">
    <property type="entry name" value="AB HYDROLASE SUPERFAMILY PROTEIN C4A8.06C"/>
    <property type="match status" value="1"/>
</dbReference>
<accession>K1L805</accession>
<dbReference type="EMBL" id="AMGM01000005">
    <property type="protein sequence ID" value="EKB50791.1"/>
    <property type="molecule type" value="Genomic_DNA"/>
</dbReference>
<dbReference type="Pfam" id="PF20434">
    <property type="entry name" value="BD-FAE"/>
    <property type="match status" value="1"/>
</dbReference>
<gene>
    <name evidence="3" type="ORF">B879_00536</name>
</gene>
<evidence type="ECO:0000313" key="4">
    <source>
        <dbReference type="Proteomes" id="UP000004478"/>
    </source>
</evidence>
<dbReference type="Proteomes" id="UP000004478">
    <property type="component" value="Unassembled WGS sequence"/>
</dbReference>
<comment type="caution">
    <text evidence="3">The sequence shown here is derived from an EMBL/GenBank/DDBJ whole genome shotgun (WGS) entry which is preliminary data.</text>
</comment>
<protein>
    <submittedName>
        <fullName evidence="3">Putative esterase</fullName>
    </submittedName>
</protein>
<dbReference type="AlphaFoldDB" id="K1L805"/>
<dbReference type="Gene3D" id="3.40.50.1820">
    <property type="entry name" value="alpha/beta hydrolase"/>
    <property type="match status" value="1"/>
</dbReference>
<feature type="domain" description="BD-FAE-like" evidence="2">
    <location>
        <begin position="63"/>
        <end position="259"/>
    </location>
</feature>
<dbReference type="InterPro" id="IPR029058">
    <property type="entry name" value="AB_hydrolase_fold"/>
</dbReference>
<keyword evidence="4" id="KW-1185">Reference proteome</keyword>
<reference evidence="3 4" key="1">
    <citation type="journal article" date="2012" name="J. Bacteriol.">
        <title>Draft Genome Sequence of Cecembia lonarensis Strain LW9T, Isolated from Lonar Lake, a Haloalkaline Lake in India.</title>
        <authorList>
            <person name="Shivaji S."/>
            <person name="Ara S."/>
            <person name="Singh A."/>
            <person name="Pinnaka A.K."/>
        </authorList>
    </citation>
    <scope>NUCLEOTIDE SEQUENCE [LARGE SCALE GENOMIC DNA]</scope>
    <source>
        <strain evidence="3 4">LW9</strain>
    </source>
</reference>
<name>K1L805_CECL9</name>
<dbReference type="SUPFAM" id="SSF53474">
    <property type="entry name" value="alpha/beta-Hydrolases"/>
    <property type="match status" value="1"/>
</dbReference>